<evidence type="ECO:0000313" key="6">
    <source>
        <dbReference type="Proteomes" id="UP001608902"/>
    </source>
</evidence>
<proteinExistence type="inferred from homology"/>
<evidence type="ECO:0000313" key="5">
    <source>
        <dbReference type="EMBL" id="MFH4979389.1"/>
    </source>
</evidence>
<keyword evidence="6" id="KW-1185">Reference proteome</keyword>
<dbReference type="Proteomes" id="UP001608902">
    <property type="component" value="Unassembled WGS sequence"/>
</dbReference>
<name>A0ABD6EML2_9BILA</name>
<accession>A0ABD6EML2</accession>
<feature type="domain" description="AB hydrolase-1" evidence="4">
    <location>
        <begin position="69"/>
        <end position="164"/>
    </location>
</feature>
<dbReference type="PANTHER" id="PTHR46197">
    <property type="entry name" value="PROTEIN ABHD14B-LIKE"/>
    <property type="match status" value="1"/>
</dbReference>
<dbReference type="Pfam" id="PF12697">
    <property type="entry name" value="Abhydrolase_6"/>
    <property type="match status" value="1"/>
</dbReference>
<comment type="subcellular location">
    <subcellularLocation>
        <location evidence="1">Cytoplasm</location>
    </subcellularLocation>
</comment>
<dbReference type="SUPFAM" id="SSF53474">
    <property type="entry name" value="alpha/beta-Hydrolases"/>
    <property type="match status" value="1"/>
</dbReference>
<dbReference type="EMBL" id="JBGFUD010004134">
    <property type="protein sequence ID" value="MFH4979389.1"/>
    <property type="molecule type" value="Genomic_DNA"/>
</dbReference>
<evidence type="ECO:0000256" key="2">
    <source>
        <dbReference type="ARBA" id="ARBA00022490"/>
    </source>
</evidence>
<organism evidence="5 6">
    <name type="scientific">Gnathostoma spinigerum</name>
    <dbReference type="NCBI Taxonomy" id="75299"/>
    <lineage>
        <taxon>Eukaryota</taxon>
        <taxon>Metazoa</taxon>
        <taxon>Ecdysozoa</taxon>
        <taxon>Nematoda</taxon>
        <taxon>Chromadorea</taxon>
        <taxon>Rhabditida</taxon>
        <taxon>Spirurina</taxon>
        <taxon>Gnathostomatomorpha</taxon>
        <taxon>Gnathostomatoidea</taxon>
        <taxon>Gnathostomatidae</taxon>
        <taxon>Gnathostoma</taxon>
    </lineage>
</organism>
<comment type="caution">
    <text evidence="5">The sequence shown here is derived from an EMBL/GenBank/DDBJ whole genome shotgun (WGS) entry which is preliminary data.</text>
</comment>
<evidence type="ECO:0000256" key="1">
    <source>
        <dbReference type="ARBA" id="ARBA00004496"/>
    </source>
</evidence>
<gene>
    <name evidence="5" type="ORF">AB6A40_006098</name>
</gene>
<sequence>MRCQASESMNAPAHCSLFQSADILQPIPDNILRLTDQVIVQSQRLSLPEHEVFYLLTEPPRNNFAKGNVLLVHGQSYSSAVWLENSTMQIFAAAGYRCVAIDLPGCGRTTGPAVSDAEKSNVLSLIIRRLQLESVMIIGHSMAGQYIIPMLDTDLAACIVGVALSNTNTLPNDVSTIKTPVLIVWGEHDTSLGMNAANNLKRVPNSRLLKIPSGSHACFLNEPKLFQSACLNFFDLVRHYSFS</sequence>
<dbReference type="Gene3D" id="3.40.50.1820">
    <property type="entry name" value="alpha/beta hydrolase"/>
    <property type="match status" value="1"/>
</dbReference>
<dbReference type="GO" id="GO:0005737">
    <property type="term" value="C:cytoplasm"/>
    <property type="evidence" value="ECO:0007669"/>
    <property type="project" value="UniProtKB-SubCell"/>
</dbReference>
<reference evidence="5 6" key="1">
    <citation type="submission" date="2024-08" db="EMBL/GenBank/DDBJ databases">
        <title>Gnathostoma spinigerum genome.</title>
        <authorList>
            <person name="Gonzalez-Bertolin B."/>
            <person name="Monzon S."/>
            <person name="Zaballos A."/>
            <person name="Jimenez P."/>
            <person name="Dekumyoy P."/>
            <person name="Varona S."/>
            <person name="Cuesta I."/>
            <person name="Sumanam S."/>
            <person name="Adisakwattana P."/>
            <person name="Gasser R.B."/>
            <person name="Hernandez-Gonzalez A."/>
            <person name="Young N.D."/>
            <person name="Perteguer M.J."/>
        </authorList>
    </citation>
    <scope>NUCLEOTIDE SEQUENCE [LARGE SCALE GENOMIC DNA]</scope>
    <source>
        <strain evidence="5">AL3</strain>
        <tissue evidence="5">Liver</tissue>
    </source>
</reference>
<comment type="similarity">
    <text evidence="3">Belongs to the AB hydrolase superfamily. ABHD14 family.</text>
</comment>
<evidence type="ECO:0000259" key="4">
    <source>
        <dbReference type="Pfam" id="PF12697"/>
    </source>
</evidence>
<dbReference type="InterPro" id="IPR029058">
    <property type="entry name" value="AB_hydrolase_fold"/>
</dbReference>
<keyword evidence="2" id="KW-0963">Cytoplasm</keyword>
<protein>
    <recommendedName>
        <fullName evidence="4">AB hydrolase-1 domain-containing protein</fullName>
    </recommendedName>
</protein>
<dbReference type="AlphaFoldDB" id="A0ABD6EML2"/>
<evidence type="ECO:0000256" key="3">
    <source>
        <dbReference type="ARBA" id="ARBA00037942"/>
    </source>
</evidence>
<dbReference type="InterPro" id="IPR000073">
    <property type="entry name" value="AB_hydrolase_1"/>
</dbReference>
<dbReference type="PANTHER" id="PTHR46197:SF3">
    <property type="entry name" value="AB HYDROLASE-1 DOMAIN-CONTAINING PROTEIN"/>
    <property type="match status" value="1"/>
</dbReference>